<evidence type="ECO:0000256" key="1">
    <source>
        <dbReference type="SAM" id="Phobius"/>
    </source>
</evidence>
<protein>
    <submittedName>
        <fullName evidence="2">Uncharacterized protein</fullName>
    </submittedName>
</protein>
<proteinExistence type="predicted"/>
<name>A0A9J5WZK8_SOLCO</name>
<keyword evidence="3" id="KW-1185">Reference proteome</keyword>
<reference evidence="2 3" key="1">
    <citation type="submission" date="2020-09" db="EMBL/GenBank/DDBJ databases">
        <title>De no assembly of potato wild relative species, Solanum commersonii.</title>
        <authorList>
            <person name="Cho K."/>
        </authorList>
    </citation>
    <scope>NUCLEOTIDE SEQUENCE [LARGE SCALE GENOMIC DNA]</scope>
    <source>
        <strain evidence="2">LZ3.2</strain>
        <tissue evidence="2">Leaf</tissue>
    </source>
</reference>
<evidence type="ECO:0000313" key="2">
    <source>
        <dbReference type="EMBL" id="KAG5580500.1"/>
    </source>
</evidence>
<keyword evidence="1" id="KW-1133">Transmembrane helix</keyword>
<comment type="caution">
    <text evidence="2">The sequence shown here is derived from an EMBL/GenBank/DDBJ whole genome shotgun (WGS) entry which is preliminary data.</text>
</comment>
<dbReference type="EMBL" id="JACXVP010000010">
    <property type="protein sequence ID" value="KAG5580500.1"/>
    <property type="molecule type" value="Genomic_DNA"/>
</dbReference>
<dbReference type="AlphaFoldDB" id="A0A9J5WZK8"/>
<dbReference type="Proteomes" id="UP000824120">
    <property type="component" value="Chromosome 10"/>
</dbReference>
<organism evidence="2 3">
    <name type="scientific">Solanum commersonii</name>
    <name type="common">Commerson's wild potato</name>
    <name type="synonym">Commerson's nightshade</name>
    <dbReference type="NCBI Taxonomy" id="4109"/>
    <lineage>
        <taxon>Eukaryota</taxon>
        <taxon>Viridiplantae</taxon>
        <taxon>Streptophyta</taxon>
        <taxon>Embryophyta</taxon>
        <taxon>Tracheophyta</taxon>
        <taxon>Spermatophyta</taxon>
        <taxon>Magnoliopsida</taxon>
        <taxon>eudicotyledons</taxon>
        <taxon>Gunneridae</taxon>
        <taxon>Pentapetalae</taxon>
        <taxon>asterids</taxon>
        <taxon>lamiids</taxon>
        <taxon>Solanales</taxon>
        <taxon>Solanaceae</taxon>
        <taxon>Solanoideae</taxon>
        <taxon>Solaneae</taxon>
        <taxon>Solanum</taxon>
    </lineage>
</organism>
<evidence type="ECO:0000313" key="3">
    <source>
        <dbReference type="Proteomes" id="UP000824120"/>
    </source>
</evidence>
<sequence>MGRRRDKTYFQLGEDEILLFSSLPKTLSKLERKYPKNYYSILEIKINPRLLKINNKFCIYRHQKIMLPSASLCYVSLDDLVLLRKIIQRNANCFFHRLSDLAPSTLRVLEQRAECVPSAYSQACWAMRRLQLFHSFQLFCYFLCLSVYASTKTSNT</sequence>
<keyword evidence="1" id="KW-0472">Membrane</keyword>
<feature type="transmembrane region" description="Helical" evidence="1">
    <location>
        <begin position="132"/>
        <end position="151"/>
    </location>
</feature>
<accession>A0A9J5WZK8</accession>
<keyword evidence="1" id="KW-0812">Transmembrane</keyword>
<gene>
    <name evidence="2" type="ORF">H5410_051127</name>
</gene>